<dbReference type="SMART" id="SM00017">
    <property type="entry name" value="OSTEO"/>
    <property type="match status" value="1"/>
</dbReference>
<feature type="compositionally biased region" description="Basic and acidic residues" evidence="1">
    <location>
        <begin position="230"/>
        <end position="259"/>
    </location>
</feature>
<feature type="compositionally biased region" description="Polar residues" evidence="1">
    <location>
        <begin position="49"/>
        <end position="65"/>
    </location>
</feature>
<feature type="region of interest" description="Disordered" evidence="1">
    <location>
        <begin position="203"/>
        <end position="306"/>
    </location>
</feature>
<feature type="region of interest" description="Disordered" evidence="1">
    <location>
        <begin position="45"/>
        <end position="153"/>
    </location>
</feature>
<dbReference type="Pfam" id="PF00865">
    <property type="entry name" value="Osteopontin"/>
    <property type="match status" value="1"/>
</dbReference>
<dbReference type="GO" id="GO:0045780">
    <property type="term" value="P:positive regulation of bone resorption"/>
    <property type="evidence" value="ECO:0007669"/>
    <property type="project" value="TreeGrafter"/>
</dbReference>
<dbReference type="PRINTS" id="PR00216">
    <property type="entry name" value="OSTEOPONTIN"/>
</dbReference>
<dbReference type="GO" id="GO:0005615">
    <property type="term" value="C:extracellular space"/>
    <property type="evidence" value="ECO:0007669"/>
    <property type="project" value="TreeGrafter"/>
</dbReference>
<keyword evidence="2" id="KW-0732">Signal</keyword>
<dbReference type="AlphaFoldDB" id="A0AAW0IQ43"/>
<gene>
    <name evidence="3" type="ORF">U0070_007891</name>
</gene>
<feature type="compositionally biased region" description="Polar residues" evidence="1">
    <location>
        <begin position="206"/>
        <end position="229"/>
    </location>
</feature>
<evidence type="ECO:0000313" key="3">
    <source>
        <dbReference type="EMBL" id="KAK7816474.1"/>
    </source>
</evidence>
<feature type="compositionally biased region" description="Basic and acidic residues" evidence="1">
    <location>
        <begin position="266"/>
        <end position="299"/>
    </location>
</feature>
<evidence type="ECO:0000256" key="2">
    <source>
        <dbReference type="SAM" id="SignalP"/>
    </source>
</evidence>
<proteinExistence type="predicted"/>
<evidence type="ECO:0008006" key="5">
    <source>
        <dbReference type="Google" id="ProtNLM"/>
    </source>
</evidence>
<dbReference type="PANTHER" id="PTHR10607:SF1">
    <property type="entry name" value="OSTEOPONTIN"/>
    <property type="match status" value="1"/>
</dbReference>
<dbReference type="GO" id="GO:0050840">
    <property type="term" value="F:extracellular matrix binding"/>
    <property type="evidence" value="ECO:0007669"/>
    <property type="project" value="TreeGrafter"/>
</dbReference>
<dbReference type="InterPro" id="IPR002038">
    <property type="entry name" value="Osteopontin"/>
</dbReference>
<accession>A0AAW0IQ43</accession>
<reference evidence="3 4" key="1">
    <citation type="journal article" date="2023" name="bioRxiv">
        <title>Conserved and derived expression patterns and positive selection on dental genes reveal complex evolutionary context of ever-growing rodent molars.</title>
        <authorList>
            <person name="Calamari Z.T."/>
            <person name="Song A."/>
            <person name="Cohen E."/>
            <person name="Akter M."/>
            <person name="Roy R.D."/>
            <person name="Hallikas O."/>
            <person name="Christensen M.M."/>
            <person name="Li P."/>
            <person name="Marangoni P."/>
            <person name="Jernvall J."/>
            <person name="Klein O.D."/>
        </authorList>
    </citation>
    <scope>NUCLEOTIDE SEQUENCE [LARGE SCALE GENOMIC DNA]</scope>
    <source>
        <strain evidence="3">V071</strain>
    </source>
</reference>
<feature type="signal peptide" evidence="2">
    <location>
        <begin position="1"/>
        <end position="16"/>
    </location>
</feature>
<feature type="compositionally biased region" description="Acidic residues" evidence="1">
    <location>
        <begin position="87"/>
        <end position="116"/>
    </location>
</feature>
<dbReference type="GO" id="GO:0007155">
    <property type="term" value="P:cell adhesion"/>
    <property type="evidence" value="ECO:0007669"/>
    <property type="project" value="InterPro"/>
</dbReference>
<dbReference type="EMBL" id="JBBHLL010000102">
    <property type="protein sequence ID" value="KAK7816474.1"/>
    <property type="molecule type" value="Genomic_DNA"/>
</dbReference>
<sequence>MRFAVICFCLIGIASSFPVKVTDSGSSEDKSLYSKHTDAVATWLEPDPSQKQNLLAPQNTLSVSSEETDDLKQETLPSNSNESQDHTDDDDDDDDGDHADSQDSVDSDESDDDDHADDSHHSDESDETFTATTQTEILTPVVPTVEIPDGRGDSLAYGLQSKSRKIHIPSDQFSDEIGEDLTSHMKSKELDDVLKVIPVVHRLSVPTDQDSTGKTSHESSQLDEPSAETQSHEQSQEDKQKASHESTELSDGIDSKESSRASQAHQSREFHSHEDKLVPGSKSKEDANSLKFRISHEIESSSSEVN</sequence>
<comment type="caution">
    <text evidence="3">The sequence shown here is derived from an EMBL/GenBank/DDBJ whole genome shotgun (WGS) entry which is preliminary data.</text>
</comment>
<organism evidence="3 4">
    <name type="scientific">Myodes glareolus</name>
    <name type="common">Bank vole</name>
    <name type="synonym">Clethrionomys glareolus</name>
    <dbReference type="NCBI Taxonomy" id="447135"/>
    <lineage>
        <taxon>Eukaryota</taxon>
        <taxon>Metazoa</taxon>
        <taxon>Chordata</taxon>
        <taxon>Craniata</taxon>
        <taxon>Vertebrata</taxon>
        <taxon>Euteleostomi</taxon>
        <taxon>Mammalia</taxon>
        <taxon>Eutheria</taxon>
        <taxon>Euarchontoglires</taxon>
        <taxon>Glires</taxon>
        <taxon>Rodentia</taxon>
        <taxon>Myomorpha</taxon>
        <taxon>Muroidea</taxon>
        <taxon>Cricetidae</taxon>
        <taxon>Arvicolinae</taxon>
        <taxon>Myodes</taxon>
    </lineage>
</organism>
<protein>
    <recommendedName>
        <fullName evidence="5">Osteopontin</fullName>
    </recommendedName>
</protein>
<feature type="compositionally biased region" description="Polar residues" evidence="1">
    <location>
        <begin position="128"/>
        <end position="137"/>
    </location>
</feature>
<name>A0AAW0IQ43_MYOGA</name>
<dbReference type="Proteomes" id="UP001488838">
    <property type="component" value="Unassembled WGS sequence"/>
</dbReference>
<dbReference type="PANTHER" id="PTHR10607">
    <property type="entry name" value="OSTEOPONTIN"/>
    <property type="match status" value="1"/>
</dbReference>
<feature type="chain" id="PRO_5043564444" description="Osteopontin" evidence="2">
    <location>
        <begin position="17"/>
        <end position="306"/>
    </location>
</feature>
<dbReference type="GO" id="GO:0001649">
    <property type="term" value="P:osteoblast differentiation"/>
    <property type="evidence" value="ECO:0007669"/>
    <property type="project" value="TreeGrafter"/>
</dbReference>
<evidence type="ECO:0000256" key="1">
    <source>
        <dbReference type="SAM" id="MobiDB-lite"/>
    </source>
</evidence>
<evidence type="ECO:0000313" key="4">
    <source>
        <dbReference type="Proteomes" id="UP001488838"/>
    </source>
</evidence>
<keyword evidence="4" id="KW-1185">Reference proteome</keyword>